<dbReference type="Proteomes" id="UP001266305">
    <property type="component" value="Unassembled WGS sequence"/>
</dbReference>
<sequence>MCEPENPCKDKTHNCHKHAECIYLGHFSDPMYKCECRTGYAGDGLICGEDSDLDGWPNLNLVCATNATYHCIKVRAPGATGSALLQVPGILRPVTITRLKAPLLVPFLGVLSGRSHILVPLAAGHLGTAGVSASIPNCVCHNT</sequence>
<dbReference type="Gene3D" id="2.10.25.10">
    <property type="entry name" value="Laminin"/>
    <property type="match status" value="1"/>
</dbReference>
<keyword evidence="6" id="KW-1185">Reference proteome</keyword>
<feature type="domain" description="EGF-like" evidence="4">
    <location>
        <begin position="4"/>
        <end position="48"/>
    </location>
</feature>
<evidence type="ECO:0000259" key="4">
    <source>
        <dbReference type="PROSITE" id="PS50026"/>
    </source>
</evidence>
<dbReference type="EMBL" id="JASSZA010000004">
    <property type="protein sequence ID" value="KAK2114817.1"/>
    <property type="molecule type" value="Genomic_DNA"/>
</dbReference>
<name>A0ABQ9W358_SAGOE</name>
<comment type="caution">
    <text evidence="3">Lacks conserved residue(s) required for the propagation of feature annotation.</text>
</comment>
<dbReference type="InterPro" id="IPR024731">
    <property type="entry name" value="NELL2-like_EGF"/>
</dbReference>
<dbReference type="Pfam" id="PF12947">
    <property type="entry name" value="EGF_3"/>
    <property type="match status" value="1"/>
</dbReference>
<protein>
    <recommendedName>
        <fullName evidence="4">EGF-like domain-containing protein</fullName>
    </recommendedName>
</protein>
<dbReference type="PANTHER" id="PTHR10199:SF10">
    <property type="entry name" value="THROMBOSPONDIN-2"/>
    <property type="match status" value="1"/>
</dbReference>
<evidence type="ECO:0000256" key="2">
    <source>
        <dbReference type="ARBA" id="ARBA00023157"/>
    </source>
</evidence>
<evidence type="ECO:0000256" key="3">
    <source>
        <dbReference type="PROSITE-ProRule" id="PRU00076"/>
    </source>
</evidence>
<comment type="caution">
    <text evidence="5">The sequence shown here is derived from an EMBL/GenBank/DDBJ whole genome shotgun (WGS) entry which is preliminary data.</text>
</comment>
<keyword evidence="1 3" id="KW-0245">EGF-like domain</keyword>
<dbReference type="SMART" id="SM00181">
    <property type="entry name" value="EGF"/>
    <property type="match status" value="1"/>
</dbReference>
<dbReference type="PROSITE" id="PS50026">
    <property type="entry name" value="EGF_3"/>
    <property type="match status" value="1"/>
</dbReference>
<gene>
    <name evidence="5" type="ORF">P7K49_009083</name>
</gene>
<proteinExistence type="predicted"/>
<reference evidence="5 6" key="1">
    <citation type="submission" date="2023-05" db="EMBL/GenBank/DDBJ databases">
        <title>B98-5 Cell Line De Novo Hybrid Assembly: An Optical Mapping Approach.</title>
        <authorList>
            <person name="Kananen K."/>
            <person name="Auerbach J.A."/>
            <person name="Kautto E."/>
            <person name="Blachly J.S."/>
        </authorList>
    </citation>
    <scope>NUCLEOTIDE SEQUENCE [LARGE SCALE GENOMIC DNA]</scope>
    <source>
        <strain evidence="5">B95-8</strain>
        <tissue evidence="5">Cell line</tissue>
    </source>
</reference>
<evidence type="ECO:0000313" key="6">
    <source>
        <dbReference type="Proteomes" id="UP001266305"/>
    </source>
</evidence>
<evidence type="ECO:0000313" key="5">
    <source>
        <dbReference type="EMBL" id="KAK2114817.1"/>
    </source>
</evidence>
<dbReference type="PROSITE" id="PS01186">
    <property type="entry name" value="EGF_2"/>
    <property type="match status" value="1"/>
</dbReference>
<evidence type="ECO:0000256" key="1">
    <source>
        <dbReference type="ARBA" id="ARBA00022536"/>
    </source>
</evidence>
<keyword evidence="2" id="KW-1015">Disulfide bond</keyword>
<accession>A0ABQ9W358</accession>
<dbReference type="PANTHER" id="PTHR10199">
    <property type="entry name" value="THROMBOSPONDIN"/>
    <property type="match status" value="1"/>
</dbReference>
<organism evidence="5 6">
    <name type="scientific">Saguinus oedipus</name>
    <name type="common">Cotton-top tamarin</name>
    <name type="synonym">Oedipomidas oedipus</name>
    <dbReference type="NCBI Taxonomy" id="9490"/>
    <lineage>
        <taxon>Eukaryota</taxon>
        <taxon>Metazoa</taxon>
        <taxon>Chordata</taxon>
        <taxon>Craniata</taxon>
        <taxon>Vertebrata</taxon>
        <taxon>Euteleostomi</taxon>
        <taxon>Mammalia</taxon>
        <taxon>Eutheria</taxon>
        <taxon>Euarchontoglires</taxon>
        <taxon>Primates</taxon>
        <taxon>Haplorrhini</taxon>
        <taxon>Platyrrhini</taxon>
        <taxon>Cebidae</taxon>
        <taxon>Callitrichinae</taxon>
        <taxon>Saguinus</taxon>
    </lineage>
</organism>
<dbReference type="InterPro" id="IPR000742">
    <property type="entry name" value="EGF"/>
</dbReference>